<keyword evidence="5 6" id="KW-0326">Glycosidase</keyword>
<feature type="binding site" evidence="6">
    <location>
        <position position="168"/>
    </location>
    <ligand>
        <name>Mn(2+)</name>
        <dbReference type="ChEBI" id="CHEBI:29035"/>
    </ligand>
</feature>
<reference evidence="9" key="1">
    <citation type="journal article" date="2019" name="Int. J. Syst. Evol. Microbiol.">
        <title>The Global Catalogue of Microorganisms (GCM) 10K type strain sequencing project: providing services to taxonomists for standard genome sequencing and annotation.</title>
        <authorList>
            <consortium name="The Broad Institute Genomics Platform"/>
            <consortium name="The Broad Institute Genome Sequencing Center for Infectious Disease"/>
            <person name="Wu L."/>
            <person name="Ma J."/>
        </authorList>
    </citation>
    <scope>NUCLEOTIDE SEQUENCE [LARGE SCALE GENOMIC DNA]</scope>
    <source>
        <strain evidence="9">KCTC 42964</strain>
    </source>
</reference>
<feature type="binding site" evidence="6">
    <location>
        <begin position="170"/>
        <end position="172"/>
    </location>
    <ligand>
        <name>substrate</name>
    </ligand>
</feature>
<dbReference type="GO" id="GO:0016798">
    <property type="term" value="F:hydrolase activity, acting on glycosyl bonds"/>
    <property type="evidence" value="ECO:0007669"/>
    <property type="project" value="UniProtKB-KW"/>
</dbReference>
<name>A0ABV7KZK0_9PROT</name>
<dbReference type="SUPFAM" id="SSF110581">
    <property type="entry name" value="Indigoidine synthase A-like"/>
    <property type="match status" value="1"/>
</dbReference>
<evidence type="ECO:0000256" key="7">
    <source>
        <dbReference type="SAM" id="MobiDB-lite"/>
    </source>
</evidence>
<comment type="caution">
    <text evidence="8">The sequence shown here is derived from an EMBL/GenBank/DDBJ whole genome shotgun (WGS) entry which is preliminary data.</text>
</comment>
<evidence type="ECO:0000256" key="3">
    <source>
        <dbReference type="ARBA" id="ARBA00023211"/>
    </source>
</evidence>
<dbReference type="Gene3D" id="3.40.1790.10">
    <property type="entry name" value="Indigoidine synthase domain"/>
    <property type="match status" value="1"/>
</dbReference>
<dbReference type="InterPro" id="IPR022830">
    <property type="entry name" value="Indigdn_synthA-like"/>
</dbReference>
<sequence>MTVHHRQATDPGEAGRPGHDWQARPQGPDGFAVAEEVAAALADGRPVVALESTIFAHGFPHPRNGELAAEMRAAVRDAGAVPAVIAVADGRLQVGAGQDLVDRLCAPGAARKASRRDLAMHLAGGSLAATTVAATAWAAARCGIAVFATGGIGGVHRHLDGAPPAFPDLSGDLPALADTPIAVISAGAKSILDLPATMEALEAFGVPVVGYRTAEFPAFHAADSGIALPCTVAEIGELAGVVRAQRLLALPAAVLVVQPPPEGVRIAMAELDGWIAAALARAAAEGIAGPAVTPFLLAEMDRLSGGRTTATNAALAVANAGLGGALAVALAAQPQSVPS</sequence>
<evidence type="ECO:0000313" key="9">
    <source>
        <dbReference type="Proteomes" id="UP001595528"/>
    </source>
</evidence>
<keyword evidence="1 6" id="KW-0479">Metal-binding</keyword>
<feature type="active site" description="Nucleophile" evidence="6">
    <location>
        <position position="189"/>
    </location>
</feature>
<feature type="binding site" evidence="6">
    <location>
        <position position="132"/>
    </location>
    <ligand>
        <name>substrate</name>
    </ligand>
</feature>
<evidence type="ECO:0000256" key="1">
    <source>
        <dbReference type="ARBA" id="ARBA00022723"/>
    </source>
</evidence>
<dbReference type="Pfam" id="PF04227">
    <property type="entry name" value="Indigoidine_A"/>
    <property type="match status" value="1"/>
</dbReference>
<evidence type="ECO:0000256" key="6">
    <source>
        <dbReference type="HAMAP-Rule" id="MF_01876"/>
    </source>
</evidence>
<feature type="active site" description="Proton donor" evidence="6">
    <location>
        <position position="51"/>
    </location>
</feature>
<evidence type="ECO:0000256" key="5">
    <source>
        <dbReference type="ARBA" id="ARBA00023295"/>
    </source>
</evidence>
<proteinExistence type="inferred from homology"/>
<comment type="catalytic activity">
    <reaction evidence="6">
        <text>D-ribose 5-phosphate + uracil = psi-UMP + H2O</text>
        <dbReference type="Rhea" id="RHEA:18337"/>
        <dbReference type="ChEBI" id="CHEBI:15377"/>
        <dbReference type="ChEBI" id="CHEBI:17568"/>
        <dbReference type="ChEBI" id="CHEBI:58380"/>
        <dbReference type="ChEBI" id="CHEBI:78346"/>
        <dbReference type="EC" id="4.2.1.70"/>
    </reaction>
</comment>
<dbReference type="HAMAP" id="MF_01876">
    <property type="entry name" value="PsiMP_glycosidase"/>
    <property type="match status" value="1"/>
</dbReference>
<protein>
    <recommendedName>
        <fullName evidence="6">Pseudouridine-5'-phosphate glycosidase</fullName>
        <shortName evidence="6">PsiMP glycosidase</shortName>
        <ecNumber evidence="6">4.2.1.70</ecNumber>
    </recommendedName>
</protein>
<accession>A0ABV7KZK0</accession>
<dbReference type="EC" id="4.2.1.70" evidence="6"/>
<dbReference type="EMBL" id="JBHRTR010000024">
    <property type="protein sequence ID" value="MFC3227595.1"/>
    <property type="molecule type" value="Genomic_DNA"/>
</dbReference>
<comment type="similarity">
    <text evidence="6">Belongs to the pseudouridine-5'-phosphate glycosidase family.</text>
</comment>
<organism evidence="8 9">
    <name type="scientific">Marinibaculum pumilum</name>
    <dbReference type="NCBI Taxonomy" id="1766165"/>
    <lineage>
        <taxon>Bacteria</taxon>
        <taxon>Pseudomonadati</taxon>
        <taxon>Pseudomonadota</taxon>
        <taxon>Alphaproteobacteria</taxon>
        <taxon>Rhodospirillales</taxon>
        <taxon>Rhodospirillaceae</taxon>
        <taxon>Marinibaculum</taxon>
    </lineage>
</organism>
<evidence type="ECO:0000313" key="8">
    <source>
        <dbReference type="EMBL" id="MFC3227595.1"/>
    </source>
</evidence>
<dbReference type="RefSeq" id="WP_379899885.1">
    <property type="nucleotide sequence ID" value="NZ_JBHRTR010000024.1"/>
</dbReference>
<comment type="subunit">
    <text evidence="6">Homotrimer.</text>
</comment>
<comment type="function">
    <text evidence="6">Catalyzes the reversible cleavage of pseudouridine 5'-phosphate (PsiMP) to ribose 5-phosphate and uracil. Functions biologically in the cleavage direction, as part of a pseudouridine degradation pathway.</text>
</comment>
<feature type="binding site" evidence="6">
    <location>
        <position position="112"/>
    </location>
    <ligand>
        <name>substrate</name>
    </ligand>
</feature>
<dbReference type="PANTHER" id="PTHR42909">
    <property type="entry name" value="ZGC:136858"/>
    <property type="match status" value="1"/>
</dbReference>
<keyword evidence="9" id="KW-1185">Reference proteome</keyword>
<dbReference type="Proteomes" id="UP001595528">
    <property type="component" value="Unassembled WGS sequence"/>
</dbReference>
<keyword evidence="4 6" id="KW-0456">Lyase</keyword>
<evidence type="ECO:0000256" key="4">
    <source>
        <dbReference type="ARBA" id="ARBA00023239"/>
    </source>
</evidence>
<keyword evidence="2 6" id="KW-0378">Hydrolase</keyword>
<gene>
    <name evidence="6" type="primary">psuG</name>
    <name evidence="8" type="ORF">ACFOGJ_10155</name>
</gene>
<evidence type="ECO:0000256" key="2">
    <source>
        <dbReference type="ARBA" id="ARBA00022801"/>
    </source>
</evidence>
<feature type="region of interest" description="Disordered" evidence="7">
    <location>
        <begin position="1"/>
        <end position="28"/>
    </location>
</feature>
<keyword evidence="3 6" id="KW-0464">Manganese</keyword>
<dbReference type="InterPro" id="IPR007342">
    <property type="entry name" value="PsuG"/>
</dbReference>
<dbReference type="PANTHER" id="PTHR42909:SF1">
    <property type="entry name" value="CARBOHYDRATE KINASE PFKB DOMAIN-CONTAINING PROTEIN"/>
    <property type="match status" value="1"/>
</dbReference>
<comment type="cofactor">
    <cofactor evidence="6">
        <name>Mn(2+)</name>
        <dbReference type="ChEBI" id="CHEBI:29035"/>
    </cofactor>
    <text evidence="6">Binds 1 Mn(2+) ion per subunit.</text>
</comment>